<keyword evidence="1" id="KW-0812">Transmembrane</keyword>
<reference evidence="4" key="4">
    <citation type="submission" date="2016-08" db="EMBL/GenBank/DDBJ databases">
        <title>Sequencing, assembly and comparative genomics of S. aureofaciens ATCC 10762.</title>
        <authorList>
            <person name="Gradnigo J.S."/>
            <person name="Johnson N."/>
            <person name="Somerville G.A."/>
        </authorList>
    </citation>
    <scope>NUCLEOTIDE SEQUENCE [LARGE SCALE GENOMIC DNA]</scope>
    <source>
        <strain evidence="4">ATCC 10762 / DSM 40127 / CCM 3239 / JCM 4008 / LMG 5968 / NBRC 12843 / NCIMB 8234 / A-377</strain>
    </source>
</reference>
<feature type="transmembrane region" description="Helical" evidence="1">
    <location>
        <begin position="56"/>
        <end position="75"/>
    </location>
</feature>
<reference evidence="3 4" key="2">
    <citation type="submission" date="2014-07" db="EMBL/GenBank/DDBJ databases">
        <authorList>
            <person name="Zhang J.E."/>
            <person name="Yang H."/>
            <person name="Guo J."/>
            <person name="Deng Z."/>
            <person name="Luo H."/>
            <person name="Luo M."/>
            <person name="Zhao B."/>
        </authorList>
    </citation>
    <scope>NUCLEOTIDE SEQUENCE [LARGE SCALE GENOMIC DNA]</scope>
    <source>
        <strain evidence="3">ATCC 10762</strain>
        <strain evidence="4">ATCC 10762 / DSM 40127 / CCM 3239 / JCM 4008 / LMG 5968 / NBRC 12843 / NCIMB 8234 / A-377</strain>
    </source>
</reference>
<evidence type="ECO:0000313" key="4">
    <source>
        <dbReference type="Proteomes" id="UP000037395"/>
    </source>
</evidence>
<keyword evidence="4" id="KW-1185">Reference proteome</keyword>
<name>A0A1E7N1N2_KITAU</name>
<protein>
    <submittedName>
        <fullName evidence="3">Uncharacterized protein</fullName>
    </submittedName>
</protein>
<reference evidence="2" key="5">
    <citation type="submission" date="2020-09" db="EMBL/GenBank/DDBJ databases">
        <authorList>
            <person name="Sun Q."/>
            <person name="Ohkuma M."/>
        </authorList>
    </citation>
    <scope>NUCLEOTIDE SEQUENCE</scope>
    <source>
        <strain evidence="2">JCM 4434</strain>
    </source>
</reference>
<dbReference type="Proteomes" id="UP000037395">
    <property type="component" value="Unassembled WGS sequence"/>
</dbReference>
<dbReference type="AlphaFoldDB" id="A0A1E7N1N2"/>
<evidence type="ECO:0000256" key="1">
    <source>
        <dbReference type="SAM" id="Phobius"/>
    </source>
</evidence>
<accession>A0A1E7N1N2</accession>
<accession>A0A8H9HSI3</accession>
<keyword evidence="1" id="KW-0472">Membrane</keyword>
<reference evidence="2" key="1">
    <citation type="journal article" date="2014" name="Int. J. Syst. Evol. Microbiol.">
        <title>Complete genome sequence of Corynebacterium casei LMG S-19264T (=DSM 44701T), isolated from a smear-ripened cheese.</title>
        <authorList>
            <consortium name="US DOE Joint Genome Institute (JGI-PGF)"/>
            <person name="Walter F."/>
            <person name="Albersmeier A."/>
            <person name="Kalinowski J."/>
            <person name="Ruckert C."/>
        </authorList>
    </citation>
    <scope>NUCLEOTIDE SEQUENCE</scope>
    <source>
        <strain evidence="2">JCM 4434</strain>
    </source>
</reference>
<feature type="transmembrane region" description="Helical" evidence="1">
    <location>
        <begin position="87"/>
        <end position="107"/>
    </location>
</feature>
<feature type="transmembrane region" description="Helical" evidence="1">
    <location>
        <begin position="17"/>
        <end position="35"/>
    </location>
</feature>
<dbReference type="Proteomes" id="UP000610124">
    <property type="component" value="Unassembled WGS sequence"/>
</dbReference>
<organism evidence="3 4">
    <name type="scientific">Kitasatospora aureofaciens</name>
    <name type="common">Streptomyces aureofaciens</name>
    <dbReference type="NCBI Taxonomy" id="1894"/>
    <lineage>
        <taxon>Bacteria</taxon>
        <taxon>Bacillati</taxon>
        <taxon>Actinomycetota</taxon>
        <taxon>Actinomycetes</taxon>
        <taxon>Kitasatosporales</taxon>
        <taxon>Streptomycetaceae</taxon>
        <taxon>Kitasatospora</taxon>
    </lineage>
</organism>
<reference evidence="3" key="3">
    <citation type="submission" date="2016-08" db="EMBL/GenBank/DDBJ databases">
        <title>Sequencing, Assembly and Comparative Genomics of S. aureofaciens ATCC 10762.</title>
        <authorList>
            <person name="Gradnigo J.S."/>
            <person name="Johnson N."/>
            <person name="Somerville G.A."/>
        </authorList>
    </citation>
    <scope>NUCLEOTIDE SEQUENCE [LARGE SCALE GENOMIC DNA]</scope>
    <source>
        <strain evidence="3">ATCC 10762</strain>
    </source>
</reference>
<dbReference type="RefSeq" id="WP_030553559.1">
    <property type="nucleotide sequence ID" value="NZ_BMUB01000009.1"/>
</dbReference>
<keyword evidence="1" id="KW-1133">Transmembrane helix</keyword>
<sequence length="109" mass="11606">MTDREIQGLGTEHGDTVGAAVFGVLTVALDVLLLTRIWRWAGEQTASEHRAAAKQTGILIGAVLFAALLGVAIAGQWSTPHRRWRCAMLSALGSHLLLPLGLLLVLASR</sequence>
<comment type="caution">
    <text evidence="3">The sequence shown here is derived from an EMBL/GenBank/DDBJ whole genome shotgun (WGS) entry which is preliminary data.</text>
</comment>
<proteinExistence type="predicted"/>
<dbReference type="EMBL" id="BMUB01000009">
    <property type="protein sequence ID" value="GGU85601.1"/>
    <property type="molecule type" value="Genomic_DNA"/>
</dbReference>
<dbReference type="GeneID" id="97487266"/>
<evidence type="ECO:0000313" key="3">
    <source>
        <dbReference type="EMBL" id="OEV34383.1"/>
    </source>
</evidence>
<dbReference type="EMBL" id="JPRF03000048">
    <property type="protein sequence ID" value="OEV34383.1"/>
    <property type="molecule type" value="Genomic_DNA"/>
</dbReference>
<gene>
    <name evidence="2" type="ORF">GCM10010502_42350</name>
    <name evidence="3" type="ORF">HS99_0036295</name>
</gene>
<evidence type="ECO:0000313" key="2">
    <source>
        <dbReference type="EMBL" id="GGU85601.1"/>
    </source>
</evidence>